<dbReference type="PANTHER" id="PTHR32282:SF31">
    <property type="entry name" value="PEPTIDOGLYCAN GLYCOSYLTRANSFERASE"/>
    <property type="match status" value="1"/>
</dbReference>
<dbReference type="InterPro" id="IPR023346">
    <property type="entry name" value="Lysozyme-like_dom_sf"/>
</dbReference>
<evidence type="ECO:0000256" key="5">
    <source>
        <dbReference type="ARBA" id="ARBA00022801"/>
    </source>
</evidence>
<dbReference type="InterPro" id="IPR008984">
    <property type="entry name" value="SMAD_FHA_dom_sf"/>
</dbReference>
<dbReference type="Gene3D" id="3.40.710.10">
    <property type="entry name" value="DD-peptidase/beta-lactamase superfamily"/>
    <property type="match status" value="1"/>
</dbReference>
<evidence type="ECO:0000313" key="10">
    <source>
        <dbReference type="EMBL" id="MFG3816868.1"/>
    </source>
</evidence>
<dbReference type="SUPFAM" id="SSF53955">
    <property type="entry name" value="Lysozyme-like"/>
    <property type="match status" value="1"/>
</dbReference>
<keyword evidence="4" id="KW-0808">Transferase</keyword>
<dbReference type="InterPro" id="IPR036950">
    <property type="entry name" value="PBP_transglycosylase"/>
</dbReference>
<proteinExistence type="predicted"/>
<evidence type="ECO:0000313" key="11">
    <source>
        <dbReference type="Proteomes" id="UP001604335"/>
    </source>
</evidence>
<dbReference type="Pfam" id="PF00905">
    <property type="entry name" value="Transpeptidase"/>
    <property type="match status" value="1"/>
</dbReference>
<dbReference type="InterPro" id="IPR000253">
    <property type="entry name" value="FHA_dom"/>
</dbReference>
<comment type="catalytic activity">
    <reaction evidence="7">
        <text>Preferential cleavage: (Ac)2-L-Lys-D-Ala-|-D-Ala. Also transpeptidation of peptidyl-alanyl moieties that are N-acyl substituents of D-alanine.</text>
        <dbReference type="EC" id="3.4.16.4"/>
    </reaction>
</comment>
<keyword evidence="3" id="KW-0328">Glycosyltransferase</keyword>
<dbReference type="CDD" id="cd00060">
    <property type="entry name" value="FHA"/>
    <property type="match status" value="1"/>
</dbReference>
<accession>A0ABW7C6Q3</accession>
<comment type="catalytic activity">
    <reaction evidence="8">
        <text>[GlcNAc-(1-&gt;4)-Mur2Ac(oyl-L-Ala-gamma-D-Glu-L-Lys-D-Ala-D-Ala)](n)-di-trans,octa-cis-undecaprenyl diphosphate + beta-D-GlcNAc-(1-&gt;4)-Mur2Ac(oyl-L-Ala-gamma-D-Glu-L-Lys-D-Ala-D-Ala)-di-trans,octa-cis-undecaprenyl diphosphate = [GlcNAc-(1-&gt;4)-Mur2Ac(oyl-L-Ala-gamma-D-Glu-L-Lys-D-Ala-D-Ala)](n+1)-di-trans,octa-cis-undecaprenyl diphosphate + di-trans,octa-cis-undecaprenyl diphosphate + H(+)</text>
        <dbReference type="Rhea" id="RHEA:23708"/>
        <dbReference type="Rhea" id="RHEA-COMP:9602"/>
        <dbReference type="Rhea" id="RHEA-COMP:9603"/>
        <dbReference type="ChEBI" id="CHEBI:15378"/>
        <dbReference type="ChEBI" id="CHEBI:58405"/>
        <dbReference type="ChEBI" id="CHEBI:60033"/>
        <dbReference type="ChEBI" id="CHEBI:78435"/>
        <dbReference type="EC" id="2.4.99.28"/>
    </reaction>
</comment>
<dbReference type="InterPro" id="IPR001460">
    <property type="entry name" value="PCN-bd_Tpept"/>
</dbReference>
<dbReference type="InterPro" id="IPR012338">
    <property type="entry name" value="Beta-lactam/transpept-like"/>
</dbReference>
<dbReference type="PROSITE" id="PS50006">
    <property type="entry name" value="FHA_DOMAIN"/>
    <property type="match status" value="1"/>
</dbReference>
<protein>
    <submittedName>
        <fullName evidence="10">Transglycosylase domain-containing protein</fullName>
    </submittedName>
</protein>
<keyword evidence="2" id="KW-0645">Protease</keyword>
<evidence type="ECO:0000256" key="4">
    <source>
        <dbReference type="ARBA" id="ARBA00022679"/>
    </source>
</evidence>
<sequence>MGPNPTPPPPQPAKTILGRLRQTVTQLSRVQLARLKLAANANPPRIVIYEAGSAPRDYPLLGDYYLLGRSSKANDIPLNSPVVSTTHAGLRRVPSFLGSTFAIEDRNSTNGTFSGKKRINGQILRHREMVVLGPPELADSVRLQYVDPPTPLVQVLRYGLSGLAGAIGLVSLAVIWQWQGIQILPLPQAQRGPVIVVAGDGQPLQAIERRAHQEAKSLGEFSPYLKKALLASEDARYYWHFGVDPIGILRALVVNAREGELQQGASTLSQQLARTLYRDYVGSDNSAGRKIKEAIVALKLESFYGKDRLLLAYMNQVFLGGNLAGFEDAARFYFEKSARDLDLGEAAMLVGILPAPNRWNPARNYKTAVQRRDLVLQRMLDQGAVTLEEFKRARRSRVEVSPRAREILRSTRAPYFFNYVFEELEQLFGSSVAREGNFLIETRLNLAAQTEADRALQQFIDAQGGRAGVSQGAIVAIDPTDGAILAMSGGRSFEDSQFNRAANGLRQPGSTFKLFAYAAALEKGISPNTAYSCAPVNWMGQRFRGCRSGSGSLNMVSGVALSENPIALRVAETVGLDEVIGLAQRLGVTSPLRKTPGLVLGESEATLLQMTGAFAAVANNGRFNHAKAITRVLDTSDCTDPQNLQTCRVMYDAQADQPGANQPVLSPQVAQTMTDLLRGVVVQGTGRSAAKVPGAVGKTGTTDDSADLWFIGYVPGRNLTAGVWLGNDTRKPTDGNSGQAAAVWGNFVSRLLP</sequence>
<evidence type="ECO:0000256" key="3">
    <source>
        <dbReference type="ARBA" id="ARBA00022676"/>
    </source>
</evidence>
<dbReference type="Pfam" id="PF00498">
    <property type="entry name" value="FHA"/>
    <property type="match status" value="1"/>
</dbReference>
<dbReference type="InterPro" id="IPR050396">
    <property type="entry name" value="Glycosyltr_51/Transpeptidase"/>
</dbReference>
<comment type="caution">
    <text evidence="10">The sequence shown here is derived from an EMBL/GenBank/DDBJ whole genome shotgun (WGS) entry which is preliminary data.</text>
</comment>
<keyword evidence="11" id="KW-1185">Reference proteome</keyword>
<dbReference type="SUPFAM" id="SSF49879">
    <property type="entry name" value="SMAD/FHA domain"/>
    <property type="match status" value="1"/>
</dbReference>
<organism evidence="10 11">
    <name type="scientific">Limnothrix redekei LRLZ20PSL1</name>
    <dbReference type="NCBI Taxonomy" id="3112953"/>
    <lineage>
        <taxon>Bacteria</taxon>
        <taxon>Bacillati</taxon>
        <taxon>Cyanobacteriota</taxon>
        <taxon>Cyanophyceae</taxon>
        <taxon>Pseudanabaenales</taxon>
        <taxon>Pseudanabaenaceae</taxon>
        <taxon>Limnothrix</taxon>
    </lineage>
</organism>
<keyword evidence="5" id="KW-0378">Hydrolase</keyword>
<dbReference type="Gene3D" id="1.10.3810.10">
    <property type="entry name" value="Biosynthetic peptidoglycan transglycosylase-like"/>
    <property type="match status" value="1"/>
</dbReference>
<name>A0ABW7C6Q3_9CYAN</name>
<evidence type="ECO:0000256" key="1">
    <source>
        <dbReference type="ARBA" id="ARBA00022645"/>
    </source>
</evidence>
<dbReference type="Proteomes" id="UP001604335">
    <property type="component" value="Unassembled WGS sequence"/>
</dbReference>
<evidence type="ECO:0000256" key="2">
    <source>
        <dbReference type="ARBA" id="ARBA00022670"/>
    </source>
</evidence>
<evidence type="ECO:0000256" key="8">
    <source>
        <dbReference type="ARBA" id="ARBA00049902"/>
    </source>
</evidence>
<evidence type="ECO:0000256" key="7">
    <source>
        <dbReference type="ARBA" id="ARBA00034000"/>
    </source>
</evidence>
<reference evidence="11" key="1">
    <citation type="journal article" date="2024" name="Algal Res.">
        <title>Biochemical, toxicological and genomic investigation of a high-biomass producing Limnothrix strain isolated from Italian shallow drinking water reservoir.</title>
        <authorList>
            <person name="Simonazzi M."/>
            <person name="Shishido T.K."/>
            <person name="Delbaje E."/>
            <person name="Wahlsten M."/>
            <person name="Fewer D.P."/>
            <person name="Sivonen K."/>
            <person name="Pezzolesi L."/>
            <person name="Pistocchi R."/>
        </authorList>
    </citation>
    <scope>NUCLEOTIDE SEQUENCE [LARGE SCALE GENOMIC DNA]</scope>
    <source>
        <strain evidence="11">LRLZ20PSL1</strain>
    </source>
</reference>
<evidence type="ECO:0000259" key="9">
    <source>
        <dbReference type="PROSITE" id="PS50006"/>
    </source>
</evidence>
<keyword evidence="1" id="KW-0121">Carboxypeptidase</keyword>
<dbReference type="SUPFAM" id="SSF56601">
    <property type="entry name" value="beta-lactamase/transpeptidase-like"/>
    <property type="match status" value="1"/>
</dbReference>
<keyword evidence="6" id="KW-0511">Multifunctional enzyme</keyword>
<dbReference type="EMBL" id="JAZAQF010000022">
    <property type="protein sequence ID" value="MFG3816868.1"/>
    <property type="molecule type" value="Genomic_DNA"/>
</dbReference>
<dbReference type="RefSeq" id="WP_393010909.1">
    <property type="nucleotide sequence ID" value="NZ_JAZAQF010000022.1"/>
</dbReference>
<gene>
    <name evidence="10" type="ORF">VPK24_04395</name>
</gene>
<dbReference type="PANTHER" id="PTHR32282">
    <property type="entry name" value="BINDING PROTEIN TRANSPEPTIDASE, PUTATIVE-RELATED"/>
    <property type="match status" value="1"/>
</dbReference>
<dbReference type="InterPro" id="IPR001264">
    <property type="entry name" value="Glyco_trans_51"/>
</dbReference>
<dbReference type="Gene3D" id="2.60.200.20">
    <property type="match status" value="1"/>
</dbReference>
<dbReference type="Pfam" id="PF00912">
    <property type="entry name" value="Transgly"/>
    <property type="match status" value="1"/>
</dbReference>
<feature type="domain" description="FHA" evidence="9">
    <location>
        <begin position="65"/>
        <end position="119"/>
    </location>
</feature>
<dbReference type="SMART" id="SM00240">
    <property type="entry name" value="FHA"/>
    <property type="match status" value="1"/>
</dbReference>
<evidence type="ECO:0000256" key="6">
    <source>
        <dbReference type="ARBA" id="ARBA00023268"/>
    </source>
</evidence>